<dbReference type="EMBL" id="CP071091">
    <property type="protein sequence ID" value="QSQ10978.1"/>
    <property type="molecule type" value="Genomic_DNA"/>
</dbReference>
<feature type="chain" id="PRO_5047034566" description="Lipoprotein" evidence="1">
    <location>
        <begin position="24"/>
        <end position="273"/>
    </location>
</feature>
<protein>
    <recommendedName>
        <fullName evidence="4">Lipoprotein</fullName>
    </recommendedName>
</protein>
<dbReference type="Proteomes" id="UP000663090">
    <property type="component" value="Chromosome"/>
</dbReference>
<dbReference type="RefSeq" id="WP_206712738.1">
    <property type="nucleotide sequence ID" value="NZ_CP071091.1"/>
</dbReference>
<evidence type="ECO:0000313" key="3">
    <source>
        <dbReference type="Proteomes" id="UP000663090"/>
    </source>
</evidence>
<sequence length="273" mass="29879">MQSLIRKLALVSLLGATACGAPSDVNGDVSGETGTTEQEINGTEVTLPMCDLSNLPSGWSCWLDYNKQQACPTGQTPATFWLRPNTGSEYVRADANFGRPQVKVWSLSWGVYSFLSRGQSVFCNSTNNTYQASTWSRYTGTTGTPQRQAMLVSVVDHIRPALVRGTAFAAYDEFYCATTGGCTDATSLILVLNKKDAANPTWTEVTRKELPIARGAPVGAFEIEATLDPWTEVNFEVYVKNSFNSISEILFHDVRLFTEKCIPDMTNPGQCLP</sequence>
<reference evidence="2 3" key="1">
    <citation type="submission" date="2021-02" db="EMBL/GenBank/DDBJ databases">
        <title>De Novo genome assembly of isolated myxobacteria.</title>
        <authorList>
            <person name="Stevens D.C."/>
        </authorList>
    </citation>
    <scope>NUCLEOTIDE SEQUENCE [LARGE SCALE GENOMIC DNA]</scope>
    <source>
        <strain evidence="2 3">SCHIC003</strain>
    </source>
</reference>
<evidence type="ECO:0008006" key="4">
    <source>
        <dbReference type="Google" id="ProtNLM"/>
    </source>
</evidence>
<keyword evidence="3" id="KW-1185">Reference proteome</keyword>
<accession>A0ABX7MXQ0</accession>
<name>A0ABX7MXQ0_9BACT</name>
<evidence type="ECO:0000256" key="1">
    <source>
        <dbReference type="SAM" id="SignalP"/>
    </source>
</evidence>
<organism evidence="2 3">
    <name type="scientific">Myxococcus landrumensis</name>
    <dbReference type="NCBI Taxonomy" id="2813577"/>
    <lineage>
        <taxon>Bacteria</taxon>
        <taxon>Pseudomonadati</taxon>
        <taxon>Myxococcota</taxon>
        <taxon>Myxococcia</taxon>
        <taxon>Myxococcales</taxon>
        <taxon>Cystobacterineae</taxon>
        <taxon>Myxococcaceae</taxon>
        <taxon>Myxococcus</taxon>
    </lineage>
</organism>
<dbReference type="PROSITE" id="PS51257">
    <property type="entry name" value="PROKAR_LIPOPROTEIN"/>
    <property type="match status" value="1"/>
</dbReference>
<evidence type="ECO:0000313" key="2">
    <source>
        <dbReference type="EMBL" id="QSQ10978.1"/>
    </source>
</evidence>
<gene>
    <name evidence="2" type="ORF">JY572_21385</name>
</gene>
<keyword evidence="1" id="KW-0732">Signal</keyword>
<feature type="signal peptide" evidence="1">
    <location>
        <begin position="1"/>
        <end position="23"/>
    </location>
</feature>
<proteinExistence type="predicted"/>